<evidence type="ECO:0000313" key="3">
    <source>
        <dbReference type="Proteomes" id="UP001217089"/>
    </source>
</evidence>
<dbReference type="InterPro" id="IPR046906">
    <property type="entry name" value="Mab-21_HhH/H2TH-like"/>
</dbReference>
<name>A0ABQ9EQX3_TEGGR</name>
<sequence length="71" mass="8553">MNQVQFLCYDLLCSYYLKTSVCYGIEDENIFWSAVNFLKCFWVCLRRLIGWVREGHCPNYSVKEKICLRDK</sequence>
<evidence type="ECO:0000313" key="2">
    <source>
        <dbReference type="EMBL" id="KAJ8306281.1"/>
    </source>
</evidence>
<evidence type="ECO:0000259" key="1">
    <source>
        <dbReference type="Pfam" id="PF20266"/>
    </source>
</evidence>
<organism evidence="2 3">
    <name type="scientific">Tegillarca granosa</name>
    <name type="common">Malaysian cockle</name>
    <name type="synonym">Anadara granosa</name>
    <dbReference type="NCBI Taxonomy" id="220873"/>
    <lineage>
        <taxon>Eukaryota</taxon>
        <taxon>Metazoa</taxon>
        <taxon>Spiralia</taxon>
        <taxon>Lophotrochozoa</taxon>
        <taxon>Mollusca</taxon>
        <taxon>Bivalvia</taxon>
        <taxon>Autobranchia</taxon>
        <taxon>Pteriomorphia</taxon>
        <taxon>Arcoida</taxon>
        <taxon>Arcoidea</taxon>
        <taxon>Arcidae</taxon>
        <taxon>Tegillarca</taxon>
    </lineage>
</organism>
<dbReference type="Proteomes" id="UP001217089">
    <property type="component" value="Unassembled WGS sequence"/>
</dbReference>
<dbReference type="Gene3D" id="1.10.1410.40">
    <property type="match status" value="1"/>
</dbReference>
<protein>
    <recommendedName>
        <fullName evidence="1">Mab-21-like HhH/H2TH-like domain-containing protein</fullName>
    </recommendedName>
</protein>
<comment type="caution">
    <text evidence="2">The sequence shown here is derived from an EMBL/GenBank/DDBJ whole genome shotgun (WGS) entry which is preliminary data.</text>
</comment>
<dbReference type="EMBL" id="JARBDR010000813">
    <property type="protein sequence ID" value="KAJ8306281.1"/>
    <property type="molecule type" value="Genomic_DNA"/>
</dbReference>
<dbReference type="Pfam" id="PF20266">
    <property type="entry name" value="Mab-21_C"/>
    <property type="match status" value="1"/>
</dbReference>
<gene>
    <name evidence="2" type="ORF">KUTeg_016826</name>
</gene>
<keyword evidence="3" id="KW-1185">Reference proteome</keyword>
<accession>A0ABQ9EQX3</accession>
<reference evidence="2 3" key="1">
    <citation type="submission" date="2022-12" db="EMBL/GenBank/DDBJ databases">
        <title>Chromosome-level genome of Tegillarca granosa.</title>
        <authorList>
            <person name="Kim J."/>
        </authorList>
    </citation>
    <scope>NUCLEOTIDE SEQUENCE [LARGE SCALE GENOMIC DNA]</scope>
    <source>
        <strain evidence="2">Teg-2019</strain>
        <tissue evidence="2">Adductor muscle</tissue>
    </source>
</reference>
<feature type="domain" description="Mab-21-like HhH/H2TH-like" evidence="1">
    <location>
        <begin position="10"/>
        <end position="62"/>
    </location>
</feature>
<proteinExistence type="predicted"/>